<dbReference type="AlphaFoldDB" id="A0A1I7YQG0"/>
<name>A0A1I7YQG0_9BILA</name>
<keyword evidence="1" id="KW-1185">Reference proteome</keyword>
<reference evidence="2" key="1">
    <citation type="submission" date="2016-11" db="UniProtKB">
        <authorList>
            <consortium name="WormBaseParasite"/>
        </authorList>
    </citation>
    <scope>IDENTIFICATION</scope>
</reference>
<dbReference type="Proteomes" id="UP000095287">
    <property type="component" value="Unplaced"/>
</dbReference>
<evidence type="ECO:0000313" key="1">
    <source>
        <dbReference type="Proteomes" id="UP000095287"/>
    </source>
</evidence>
<protein>
    <submittedName>
        <fullName evidence="2">F-box domain-containing protein</fullName>
    </submittedName>
</protein>
<organism evidence="1 2">
    <name type="scientific">Steinernema glaseri</name>
    <dbReference type="NCBI Taxonomy" id="37863"/>
    <lineage>
        <taxon>Eukaryota</taxon>
        <taxon>Metazoa</taxon>
        <taxon>Ecdysozoa</taxon>
        <taxon>Nematoda</taxon>
        <taxon>Chromadorea</taxon>
        <taxon>Rhabditida</taxon>
        <taxon>Tylenchina</taxon>
        <taxon>Panagrolaimomorpha</taxon>
        <taxon>Strongyloidoidea</taxon>
        <taxon>Steinernematidae</taxon>
        <taxon>Steinernema</taxon>
    </lineage>
</organism>
<evidence type="ECO:0000313" key="2">
    <source>
        <dbReference type="WBParaSite" id="L893_g18669.t1"/>
    </source>
</evidence>
<dbReference type="WBParaSite" id="L893_g18669.t1">
    <property type="protein sequence ID" value="L893_g18669.t1"/>
    <property type="gene ID" value="L893_g18669"/>
</dbReference>
<sequence>MDHLLYDLVEEVVSYLPRADVETIAKVAGRSPALENWSIASEDQLDRRVALKVCVHLQDFERRYDDSSDEEEERIPRIRLSVQKLLSDGSWGEWDFKNWRYAWIQIIDISASVIDYLGTMDAPEKTFKESDIDQVLRLVSLPVDRSPRSKLSLGYDCNNECDCFCDSFTDMEDLFWEIIENTQKEFASLYVYNSYDHNIDGFGSFVADSIEREAFLDYLSYNGQRFSLRNICVAIAPWFGKTRGRPLKVAFTQDDPKTADVELFIDTWLKSDGTFEEKELNECFTVNEKYKTVTLGDSSSRYLVHPTKRSSLLIGFTNCLLQHVPLEFQWIDSVIDEWKEGCGFNAWRRWVNFFFSFKEAEDWDKLLEKYGPAVDGGNRLPIAHLTGATFLEVTKSDDWFEIEVKYEYYTKRRLASLISRWKKGNGETLVNGLTKMYVEIAKDLSVTPQHSHPLGKTRCLIVQQYIHCGRALVRISILPIDPEEVEDWHLELLFGSLQV</sequence>
<accession>A0A1I7YQG0</accession>
<proteinExistence type="predicted"/>